<dbReference type="InterPro" id="IPR031304">
    <property type="entry name" value="SLT_2"/>
</dbReference>
<protein>
    <submittedName>
        <fullName evidence="4">Membrane-bound lytic murein transglycosylase B</fullName>
        <ecNumber evidence="4">3.2.1.-</ecNumber>
    </submittedName>
</protein>
<feature type="domain" description="Transglycosylase SLT" evidence="3">
    <location>
        <begin position="98"/>
        <end position="403"/>
    </location>
</feature>
<keyword evidence="1" id="KW-0472">Membrane</keyword>
<dbReference type="InterPro" id="IPR036366">
    <property type="entry name" value="PGBDSf"/>
</dbReference>
<dbReference type="CDD" id="cd13399">
    <property type="entry name" value="Slt35-like"/>
    <property type="match status" value="1"/>
</dbReference>
<feature type="transmembrane region" description="Helical" evidence="1">
    <location>
        <begin position="69"/>
        <end position="87"/>
    </location>
</feature>
<accession>A0ABN8JJP9</accession>
<dbReference type="SUPFAM" id="SSF53955">
    <property type="entry name" value="Lysozyme-like"/>
    <property type="match status" value="1"/>
</dbReference>
<dbReference type="EC" id="3.2.1.-" evidence="4"/>
<organism evidence="4 5">
    <name type="scientific">Mesorhizobium ventifaucium</name>
    <dbReference type="NCBI Taxonomy" id="666020"/>
    <lineage>
        <taxon>Bacteria</taxon>
        <taxon>Pseudomonadati</taxon>
        <taxon>Pseudomonadota</taxon>
        <taxon>Alphaproteobacteria</taxon>
        <taxon>Hyphomicrobiales</taxon>
        <taxon>Phyllobacteriaceae</taxon>
        <taxon>Mesorhizobium</taxon>
    </lineage>
</organism>
<proteinExistence type="predicted"/>
<dbReference type="InterPro" id="IPR002477">
    <property type="entry name" value="Peptidoglycan-bd-like"/>
</dbReference>
<sequence length="480" mass="51972">MIAFRRAPLRPALFANTWHLRHEGGDWMSSRLSPFSNVVEQAQPAKLPISPLVGEMSGRTEGGATERGLCRLAAAFFLAALTAFLLATPASATKLDDQFHAWLNNDLWPEAKAKGISRKTFDAAFDGINPNLKLPDLVMPGKKATTPQKQHQAEFGSPGAYFAEKTVRAVTAGGRTRKAANARTVAAIEKRYGVPGEVLLAIWGRESGFGAAKMPYDAFEVLGTKAFMATRKDFFRSELMAALEIVERGLAPVGAMKSSWAGALGQPQFMPSSFLRHAVDFDGDGRVDIWNSEPDTLASIANYLVHYGWVKGRGWGFEVTAPDAVSCSLEGPDQGKRISQWADMGIKRVAARPFPARELKTEGFLLMPAGRSGPAFIVTPNFYVLKQYNTSDLYALFIGHAADRIANGDSNFSGRWGAVGGLHRSDIAALQRALEAEGHDVGSADGLPGFKTRRSIGKWQARNGRAATCFPDADLVTALK</sequence>
<dbReference type="Pfam" id="PF01471">
    <property type="entry name" value="PG_binding_1"/>
    <property type="match status" value="1"/>
</dbReference>
<dbReference type="Gene3D" id="1.10.101.10">
    <property type="entry name" value="PGBD-like superfamily/PGBD"/>
    <property type="match status" value="1"/>
</dbReference>
<dbReference type="Gene3D" id="1.10.8.350">
    <property type="entry name" value="Bacterial muramidase"/>
    <property type="match status" value="1"/>
</dbReference>
<dbReference type="Proteomes" id="UP001152604">
    <property type="component" value="Unassembled WGS sequence"/>
</dbReference>
<keyword evidence="4" id="KW-0378">Hydrolase</keyword>
<evidence type="ECO:0000256" key="1">
    <source>
        <dbReference type="SAM" id="Phobius"/>
    </source>
</evidence>
<dbReference type="InterPro" id="IPR011970">
    <property type="entry name" value="MltB_2"/>
</dbReference>
<dbReference type="PANTHER" id="PTHR30163">
    <property type="entry name" value="MEMBRANE-BOUND LYTIC MUREIN TRANSGLYCOSYLASE B"/>
    <property type="match status" value="1"/>
</dbReference>
<evidence type="ECO:0000259" key="2">
    <source>
        <dbReference type="Pfam" id="PF01471"/>
    </source>
</evidence>
<dbReference type="EMBL" id="CAKXZS010000011">
    <property type="protein sequence ID" value="CAH2397835.1"/>
    <property type="molecule type" value="Genomic_DNA"/>
</dbReference>
<dbReference type="InterPro" id="IPR036365">
    <property type="entry name" value="PGBD-like_sf"/>
</dbReference>
<dbReference type="Gene3D" id="1.10.530.10">
    <property type="match status" value="1"/>
</dbReference>
<name>A0ABN8JJP9_9HYPH</name>
<keyword evidence="1" id="KW-0812">Transmembrane</keyword>
<keyword evidence="5" id="KW-1185">Reference proteome</keyword>
<dbReference type="NCBIfam" id="TIGR02283">
    <property type="entry name" value="MltB_2"/>
    <property type="match status" value="1"/>
</dbReference>
<dbReference type="GO" id="GO:0016798">
    <property type="term" value="F:hydrolase activity, acting on glycosyl bonds"/>
    <property type="evidence" value="ECO:0007669"/>
    <property type="project" value="UniProtKB-KW"/>
</dbReference>
<keyword evidence="4" id="KW-0326">Glycosidase</keyword>
<evidence type="ECO:0000313" key="4">
    <source>
        <dbReference type="EMBL" id="CAH2397835.1"/>
    </source>
</evidence>
<evidence type="ECO:0000313" key="5">
    <source>
        <dbReference type="Proteomes" id="UP001152604"/>
    </source>
</evidence>
<feature type="domain" description="Peptidoglycan binding-like" evidence="2">
    <location>
        <begin position="424"/>
        <end position="479"/>
    </location>
</feature>
<evidence type="ECO:0000259" key="3">
    <source>
        <dbReference type="Pfam" id="PF13406"/>
    </source>
</evidence>
<keyword evidence="1" id="KW-1133">Transmembrane helix</keyword>
<dbReference type="InterPro" id="IPR043426">
    <property type="entry name" value="MltB-like"/>
</dbReference>
<gene>
    <name evidence="4" type="ORF">MES4922_190440</name>
</gene>
<dbReference type="InterPro" id="IPR023346">
    <property type="entry name" value="Lysozyme-like_dom_sf"/>
</dbReference>
<dbReference type="SUPFAM" id="SSF47090">
    <property type="entry name" value="PGBD-like"/>
    <property type="match status" value="1"/>
</dbReference>
<dbReference type="Pfam" id="PF13406">
    <property type="entry name" value="SLT_2"/>
    <property type="match status" value="1"/>
</dbReference>
<reference evidence="4" key="1">
    <citation type="submission" date="2022-03" db="EMBL/GenBank/DDBJ databases">
        <authorList>
            <person name="Brunel B."/>
        </authorList>
    </citation>
    <scope>NUCLEOTIDE SEQUENCE</scope>
    <source>
        <strain evidence="4">STM4922sample</strain>
    </source>
</reference>
<dbReference type="PANTHER" id="PTHR30163:SF8">
    <property type="entry name" value="LYTIC MUREIN TRANSGLYCOSYLASE"/>
    <property type="match status" value="1"/>
</dbReference>
<comment type="caution">
    <text evidence="4">The sequence shown here is derived from an EMBL/GenBank/DDBJ whole genome shotgun (WGS) entry which is preliminary data.</text>
</comment>